<reference evidence="1" key="1">
    <citation type="submission" date="2014-09" db="EMBL/GenBank/DDBJ databases">
        <authorList>
            <person name="Magalhaes I.L.F."/>
            <person name="Oliveira U."/>
            <person name="Santos F.R."/>
            <person name="Vidigal T.H.D.A."/>
            <person name="Brescovit A.D."/>
            <person name="Santos A.J."/>
        </authorList>
    </citation>
    <scope>NUCLEOTIDE SEQUENCE</scope>
    <source>
        <tissue evidence="1">Shoot tissue taken approximately 20 cm above the soil surface</tissue>
    </source>
</reference>
<name>A0A0A9HEX7_ARUDO</name>
<dbReference type="AlphaFoldDB" id="A0A0A9HEX7"/>
<accession>A0A0A9HEX7</accession>
<evidence type="ECO:0000313" key="1">
    <source>
        <dbReference type="EMBL" id="JAE35710.1"/>
    </source>
</evidence>
<sequence length="75" mass="8717">MREALCACESCGPTELNPNFIKWLACELVVLLLLTTMKQSNMYFFVDEEHYLELHIIKNNMYYICMGPNLCSMST</sequence>
<proteinExistence type="predicted"/>
<organism evidence="1">
    <name type="scientific">Arundo donax</name>
    <name type="common">Giant reed</name>
    <name type="synonym">Donax arundinaceus</name>
    <dbReference type="NCBI Taxonomy" id="35708"/>
    <lineage>
        <taxon>Eukaryota</taxon>
        <taxon>Viridiplantae</taxon>
        <taxon>Streptophyta</taxon>
        <taxon>Embryophyta</taxon>
        <taxon>Tracheophyta</taxon>
        <taxon>Spermatophyta</taxon>
        <taxon>Magnoliopsida</taxon>
        <taxon>Liliopsida</taxon>
        <taxon>Poales</taxon>
        <taxon>Poaceae</taxon>
        <taxon>PACMAD clade</taxon>
        <taxon>Arundinoideae</taxon>
        <taxon>Arundineae</taxon>
        <taxon>Arundo</taxon>
    </lineage>
</organism>
<dbReference type="EMBL" id="GBRH01162186">
    <property type="protein sequence ID" value="JAE35710.1"/>
    <property type="molecule type" value="Transcribed_RNA"/>
</dbReference>
<reference evidence="1" key="2">
    <citation type="journal article" date="2015" name="Data Brief">
        <title>Shoot transcriptome of the giant reed, Arundo donax.</title>
        <authorList>
            <person name="Barrero R.A."/>
            <person name="Guerrero F.D."/>
            <person name="Moolhuijzen P."/>
            <person name="Goolsby J.A."/>
            <person name="Tidwell J."/>
            <person name="Bellgard S.E."/>
            <person name="Bellgard M.I."/>
        </authorList>
    </citation>
    <scope>NUCLEOTIDE SEQUENCE</scope>
    <source>
        <tissue evidence="1">Shoot tissue taken approximately 20 cm above the soil surface</tissue>
    </source>
</reference>
<protein>
    <submittedName>
        <fullName evidence="1">Uncharacterized protein</fullName>
    </submittedName>
</protein>